<accession>A0A161WRY7</accession>
<dbReference type="CDD" id="cd18808">
    <property type="entry name" value="SF1_C_Upf1"/>
    <property type="match status" value="1"/>
</dbReference>
<dbReference type="InterPro" id="IPR041679">
    <property type="entry name" value="DNA2/NAM7-like_C"/>
</dbReference>
<dbReference type="InterPro" id="IPR045055">
    <property type="entry name" value="DNA2/NAM7-like"/>
</dbReference>
<dbReference type="PANTHER" id="PTHR10887:SF495">
    <property type="entry name" value="HELICASE SENATAXIN ISOFORM X1-RELATED"/>
    <property type="match status" value="1"/>
</dbReference>
<organism evidence="5 6">
    <name type="scientific">Clostridium magnum DSM 2767</name>
    <dbReference type="NCBI Taxonomy" id="1121326"/>
    <lineage>
        <taxon>Bacteria</taxon>
        <taxon>Bacillati</taxon>
        <taxon>Bacillota</taxon>
        <taxon>Clostridia</taxon>
        <taxon>Eubacteriales</taxon>
        <taxon>Clostridiaceae</taxon>
        <taxon>Clostridium</taxon>
    </lineage>
</organism>
<evidence type="ECO:0000259" key="3">
    <source>
        <dbReference type="Pfam" id="PF13087"/>
    </source>
</evidence>
<comment type="caution">
    <text evidence="5">The sequence shown here is derived from an EMBL/GenBank/DDBJ whole genome shotgun (WGS) entry which is preliminary data.</text>
</comment>
<gene>
    <name evidence="5" type="ORF">CLMAG_50290</name>
</gene>
<feature type="coiled-coil region" evidence="1">
    <location>
        <begin position="516"/>
        <end position="543"/>
    </location>
</feature>
<keyword evidence="6" id="KW-1185">Reference proteome</keyword>
<feature type="domain" description="DNA2/NAM7 helicase-like C-terminal" evidence="3">
    <location>
        <begin position="1024"/>
        <end position="1207"/>
    </location>
</feature>
<evidence type="ECO:0000256" key="1">
    <source>
        <dbReference type="SAM" id="Coils"/>
    </source>
</evidence>
<sequence length="1366" mass="159097">MDTRDKIKNIFLYLLSIKNMDKKIIRDVNKYTRVIWEADLYNKKGCTLNKKEDENWLEIGKEHKDLYNTLFKIYSDLEKNSEDLEIVWGHGLLSWKINDEKILHPMFTTKMSLNFNAEQGIFILTPYNNITNLELGVLEGLDLPNLHKIIDINIDVKNHGIDARNFEDIETLLVELLNCLNTDFLQELKKDPVTFTDITIEDKPTFYNAPCIILRNIDTRLWDLELKDILNYIDEGRPLPETIEALVKETNSVAIKESYREWQYIGKDILFPLPANEEQEEITKRLANNFGVVVQGPPGTGKSHTIVNLICHLMAHGKRVLVTSQTDKALKVLSNKIPYEIKSLCISLLGNDTKALKELDEAVRKITENLSIDPNTLLKEVAPLEEDLKKCRENINHLKHDLKEAESFENKTVNYKNETFTLTELAKWSRDNKNIYSWIDDNIQLKTRCPLNEEEFDALIKLIKENKKEDIDKLNKLKDLLYKIPSYEDMSLKLDRISFLEQNMPKYKDSIDRWEIKSVDSNIDELLKLVIKAQEKIEQIDNSWLKAVMKSYYNNEASREFWQDIILNLNNYVRQISIIKQIVNSHSVKIPSSIDIDKLQSDFEILNKHIQSKGKLSSMFKVFHSNLNYILADCEVDYRPISTKEQCDIFAKYIEKDILERSLRTLWNNTVKEFGGKLVTNSDSNLLNTIAENAIEIESIINWEEEYVNPILKLLGDTKTPIELNLYNKQSYDYLIKGLKSLQCIKEYEELNKYMETTRKLFLKNDYLAEAADWIAEYDKTKIRKLYDQLWKLRELKDKGEQINKFLVKLKETCPSFTKKLLNEWNNNSLKDYYKNWDNAWKWRAATSLLNEVYKLKPEQIEKDIEAEKLREKSLIKEIVSKKTWYNQIIRTSESQKRSLFTWMESIKRIGKGTGKQAAKYRKLAQREMENCKGVIPVWIMPLNKVIETIKLHNDLFDVVIMDESSQSDISAITALLRGKRAVIVGDECQISPEAIGKDNEMVENLIGRYLKDVPHAEWFDLKTSLYHTALRVFPSRLVLKEHFRCAPEIIGFSNDLCYSREIIPLRCPEKADTFMPTVCAVKIEDGFKDASKNINEKEAEALVNKIVQCCRDSNYDGMTMGVISLLGEAQSDLIENMLKEKLGIEEMIERKIICGDAYSFQGDERDIIFLSLVIANNAKFTALTKESDIRRFNVAASRARNQMFLFHSVELESLNSKCVRASLLSYCLNNENKSVIYEEGNNILASGFKKDIYNELNRKGYTVKTDVKVGKYKIDFVIEGSDMRLAVDCCCEETAFSLNWEENHNRRMTLQRVGWNFFIIRESQFYYQPEETMSSLYEELKNIGIKSKFYEIDNLTEEEAACDLE</sequence>
<dbReference type="InterPro" id="IPR047187">
    <property type="entry name" value="SF1_C_Upf1"/>
</dbReference>
<dbReference type="Pfam" id="PF13087">
    <property type="entry name" value="AAA_12"/>
    <property type="match status" value="1"/>
</dbReference>
<dbReference type="InterPro" id="IPR041677">
    <property type="entry name" value="DNA2/NAM7_AAA_11"/>
</dbReference>
<dbReference type="OrthoDB" id="9757917at2"/>
<dbReference type="EMBL" id="LWAE01000008">
    <property type="protein sequence ID" value="KZL89538.1"/>
    <property type="molecule type" value="Genomic_DNA"/>
</dbReference>
<feature type="domain" description="Restriction endonuclease type II-like" evidence="4">
    <location>
        <begin position="1249"/>
        <end position="1341"/>
    </location>
</feature>
<dbReference type="STRING" id="1121326.CLMAG_50290"/>
<evidence type="ECO:0000313" key="6">
    <source>
        <dbReference type="Proteomes" id="UP000076603"/>
    </source>
</evidence>
<dbReference type="RefSeq" id="WP_066628597.1">
    <property type="nucleotide sequence ID" value="NZ_FQXL01000007.1"/>
</dbReference>
<dbReference type="SUPFAM" id="SSF52540">
    <property type="entry name" value="P-loop containing nucleoside triphosphate hydrolases"/>
    <property type="match status" value="1"/>
</dbReference>
<dbReference type="Pfam" id="PF18741">
    <property type="entry name" value="MTES_1575"/>
    <property type="match status" value="1"/>
</dbReference>
<dbReference type="InterPro" id="IPR027417">
    <property type="entry name" value="P-loop_NTPase"/>
</dbReference>
<dbReference type="Pfam" id="PF13086">
    <property type="entry name" value="AAA_11"/>
    <property type="match status" value="1"/>
</dbReference>
<dbReference type="Proteomes" id="UP000076603">
    <property type="component" value="Unassembled WGS sequence"/>
</dbReference>
<evidence type="ECO:0000259" key="2">
    <source>
        <dbReference type="Pfam" id="PF13086"/>
    </source>
</evidence>
<evidence type="ECO:0000313" key="5">
    <source>
        <dbReference type="EMBL" id="KZL89538.1"/>
    </source>
</evidence>
<feature type="domain" description="DNA2/NAM7 helicase helicase" evidence="2">
    <location>
        <begin position="276"/>
        <end position="426"/>
    </location>
</feature>
<protein>
    <submittedName>
        <fullName evidence="5">Uncharacterized protein</fullName>
    </submittedName>
</protein>
<name>A0A161WRY7_9CLOT</name>
<dbReference type="PANTHER" id="PTHR10887">
    <property type="entry name" value="DNA2/NAM7 HELICASE FAMILY"/>
    <property type="match status" value="1"/>
</dbReference>
<reference evidence="5 6" key="1">
    <citation type="submission" date="2016-04" db="EMBL/GenBank/DDBJ databases">
        <title>Genome sequence of Clostridium magnum DSM 2767.</title>
        <authorList>
            <person name="Poehlein A."/>
            <person name="Uhlig R."/>
            <person name="Fischer R."/>
            <person name="Bahl H."/>
            <person name="Daniel R."/>
        </authorList>
    </citation>
    <scope>NUCLEOTIDE SEQUENCE [LARGE SCALE GENOMIC DNA]</scope>
    <source>
        <strain evidence="5 6">DSM 2767</strain>
    </source>
</reference>
<keyword evidence="1" id="KW-0175">Coiled coil</keyword>
<dbReference type="GO" id="GO:0004386">
    <property type="term" value="F:helicase activity"/>
    <property type="evidence" value="ECO:0007669"/>
    <property type="project" value="InterPro"/>
</dbReference>
<evidence type="ECO:0000259" key="4">
    <source>
        <dbReference type="Pfam" id="PF18741"/>
    </source>
</evidence>
<dbReference type="PATRIC" id="fig|1121326.3.peg.5093"/>
<dbReference type="Gene3D" id="3.40.50.300">
    <property type="entry name" value="P-loop containing nucleotide triphosphate hydrolases"/>
    <property type="match status" value="3"/>
</dbReference>
<proteinExistence type="predicted"/>
<dbReference type="InterPro" id="IPR049468">
    <property type="entry name" value="Restrct_endonuc-II-like_dom"/>
</dbReference>